<organism evidence="2 3">
    <name type="scientific">Verruconis gallopava</name>
    <dbReference type="NCBI Taxonomy" id="253628"/>
    <lineage>
        <taxon>Eukaryota</taxon>
        <taxon>Fungi</taxon>
        <taxon>Dikarya</taxon>
        <taxon>Ascomycota</taxon>
        <taxon>Pezizomycotina</taxon>
        <taxon>Dothideomycetes</taxon>
        <taxon>Pleosporomycetidae</taxon>
        <taxon>Venturiales</taxon>
        <taxon>Sympoventuriaceae</taxon>
        <taxon>Verruconis</taxon>
    </lineage>
</organism>
<keyword evidence="3" id="KW-1185">Reference proteome</keyword>
<feature type="transmembrane region" description="Helical" evidence="1">
    <location>
        <begin position="61"/>
        <end position="80"/>
    </location>
</feature>
<dbReference type="Proteomes" id="UP000053259">
    <property type="component" value="Unassembled WGS sequence"/>
</dbReference>
<evidence type="ECO:0000313" key="3">
    <source>
        <dbReference type="Proteomes" id="UP000053259"/>
    </source>
</evidence>
<proteinExistence type="predicted"/>
<keyword evidence="1" id="KW-0812">Transmembrane</keyword>
<name>A0A0D2B4N1_9PEZI</name>
<dbReference type="VEuPathDB" id="FungiDB:PV09_02674"/>
<keyword evidence="1" id="KW-0472">Membrane</keyword>
<protein>
    <submittedName>
        <fullName evidence="2">Uncharacterized protein</fullName>
    </submittedName>
</protein>
<dbReference type="GeneID" id="27310647"/>
<dbReference type="EMBL" id="KN847535">
    <property type="protein sequence ID" value="KIW06194.1"/>
    <property type="molecule type" value="Genomic_DNA"/>
</dbReference>
<dbReference type="RefSeq" id="XP_016216063.1">
    <property type="nucleotide sequence ID" value="XM_016355757.1"/>
</dbReference>
<dbReference type="OrthoDB" id="5405107at2759"/>
<keyword evidence="1" id="KW-1133">Transmembrane helix</keyword>
<reference evidence="2 3" key="1">
    <citation type="submission" date="2015-01" db="EMBL/GenBank/DDBJ databases">
        <title>The Genome Sequence of Ochroconis gallopava CBS43764.</title>
        <authorList>
            <consortium name="The Broad Institute Genomics Platform"/>
            <person name="Cuomo C."/>
            <person name="de Hoog S."/>
            <person name="Gorbushina A."/>
            <person name="Stielow B."/>
            <person name="Teixiera M."/>
            <person name="Abouelleil A."/>
            <person name="Chapman S.B."/>
            <person name="Priest M."/>
            <person name="Young S.K."/>
            <person name="Wortman J."/>
            <person name="Nusbaum C."/>
            <person name="Birren B."/>
        </authorList>
    </citation>
    <scope>NUCLEOTIDE SEQUENCE [LARGE SCALE GENOMIC DNA]</scope>
    <source>
        <strain evidence="2 3">CBS 43764</strain>
    </source>
</reference>
<dbReference type="InParanoid" id="A0A0D2B4N1"/>
<feature type="transmembrane region" description="Helical" evidence="1">
    <location>
        <begin position="86"/>
        <end position="108"/>
    </location>
</feature>
<sequence>MVSFQTNIHMAQAGLSAYSLFHAYISITNLRKWESTSERAAQYSKTAAQELHKTRTTQTSGALAILCSLSCALFTIGWPLDSASGRIALNAFNAGVCALAQLHVSNFWSQKGKIPMVQSYNDAINSTLIIKRQLGILAIAWLLTTLFEALTLFA</sequence>
<dbReference type="HOGENOM" id="CLU_120129_0_0_1"/>
<feature type="transmembrane region" description="Helical" evidence="1">
    <location>
        <begin position="134"/>
        <end position="153"/>
    </location>
</feature>
<accession>A0A0D2B4N1</accession>
<evidence type="ECO:0000256" key="1">
    <source>
        <dbReference type="SAM" id="Phobius"/>
    </source>
</evidence>
<gene>
    <name evidence="2" type="ORF">PV09_02674</name>
</gene>
<evidence type="ECO:0000313" key="2">
    <source>
        <dbReference type="EMBL" id="KIW06194.1"/>
    </source>
</evidence>
<dbReference type="AlphaFoldDB" id="A0A0D2B4N1"/>